<feature type="domain" description="Acyl-CoA oxidase/dehydrogenase middle" evidence="7">
    <location>
        <begin position="114"/>
        <end position="209"/>
    </location>
</feature>
<evidence type="ECO:0000313" key="9">
    <source>
        <dbReference type="EMBL" id="MBX7502324.1"/>
    </source>
</evidence>
<evidence type="ECO:0000256" key="4">
    <source>
        <dbReference type="ARBA" id="ARBA00022827"/>
    </source>
</evidence>
<organism evidence="9 10">
    <name type="scientific">Qipengyuania mesophila</name>
    <dbReference type="NCBI Taxonomy" id="2867246"/>
    <lineage>
        <taxon>Bacteria</taxon>
        <taxon>Pseudomonadati</taxon>
        <taxon>Pseudomonadota</taxon>
        <taxon>Alphaproteobacteria</taxon>
        <taxon>Sphingomonadales</taxon>
        <taxon>Erythrobacteraceae</taxon>
        <taxon>Qipengyuania</taxon>
    </lineage>
</organism>
<dbReference type="InterPro" id="IPR009100">
    <property type="entry name" value="AcylCoA_DH/oxidase_NM_dom_sf"/>
</dbReference>
<evidence type="ECO:0000259" key="8">
    <source>
        <dbReference type="Pfam" id="PF02771"/>
    </source>
</evidence>
<dbReference type="EMBL" id="JAIGNU010000002">
    <property type="protein sequence ID" value="MBX7502324.1"/>
    <property type="molecule type" value="Genomic_DNA"/>
</dbReference>
<dbReference type="PANTHER" id="PTHR43884:SF12">
    <property type="entry name" value="ISOVALERYL-COA DEHYDROGENASE, MITOCHONDRIAL-RELATED"/>
    <property type="match status" value="1"/>
</dbReference>
<evidence type="ECO:0000259" key="6">
    <source>
        <dbReference type="Pfam" id="PF00441"/>
    </source>
</evidence>
<evidence type="ECO:0000256" key="3">
    <source>
        <dbReference type="ARBA" id="ARBA00022630"/>
    </source>
</evidence>
<dbReference type="Gene3D" id="1.10.540.10">
    <property type="entry name" value="Acyl-CoA dehydrogenase/oxidase, N-terminal domain"/>
    <property type="match status" value="1"/>
</dbReference>
<dbReference type="SUPFAM" id="SSF47203">
    <property type="entry name" value="Acyl-CoA dehydrogenase C-terminal domain-like"/>
    <property type="match status" value="1"/>
</dbReference>
<dbReference type="Gene3D" id="1.20.140.10">
    <property type="entry name" value="Butyryl-CoA Dehydrogenase, subunit A, domain 3"/>
    <property type="match status" value="1"/>
</dbReference>
<protein>
    <submittedName>
        <fullName evidence="9">Acyl-CoA/acyl-ACP dehydrogenase</fullName>
    </submittedName>
</protein>
<dbReference type="InterPro" id="IPR013786">
    <property type="entry name" value="AcylCoA_DH/ox_N"/>
</dbReference>
<keyword evidence="4 5" id="KW-0274">FAD</keyword>
<gene>
    <name evidence="9" type="ORF">K3181_12805</name>
</gene>
<dbReference type="Pfam" id="PF02771">
    <property type="entry name" value="Acyl-CoA_dh_N"/>
    <property type="match status" value="1"/>
</dbReference>
<evidence type="ECO:0000259" key="7">
    <source>
        <dbReference type="Pfam" id="PF02770"/>
    </source>
</evidence>
<feature type="domain" description="Acyl-CoA dehydrogenase/oxidase C-terminal" evidence="6">
    <location>
        <begin position="223"/>
        <end position="362"/>
    </location>
</feature>
<dbReference type="InterPro" id="IPR009075">
    <property type="entry name" value="AcylCo_DH/oxidase_C"/>
</dbReference>
<accession>A0ABS7JXE0</accession>
<evidence type="ECO:0000256" key="1">
    <source>
        <dbReference type="ARBA" id="ARBA00001974"/>
    </source>
</evidence>
<dbReference type="InterPro" id="IPR006091">
    <property type="entry name" value="Acyl-CoA_Oxase/DH_mid-dom"/>
</dbReference>
<comment type="similarity">
    <text evidence="2 5">Belongs to the acyl-CoA dehydrogenase family.</text>
</comment>
<dbReference type="Proteomes" id="UP000782554">
    <property type="component" value="Unassembled WGS sequence"/>
</dbReference>
<feature type="domain" description="Acyl-CoA dehydrogenase/oxidase N-terminal" evidence="8">
    <location>
        <begin position="21"/>
        <end position="109"/>
    </location>
</feature>
<evidence type="ECO:0000256" key="2">
    <source>
        <dbReference type="ARBA" id="ARBA00009347"/>
    </source>
</evidence>
<dbReference type="InterPro" id="IPR036250">
    <property type="entry name" value="AcylCo_DH-like_C"/>
</dbReference>
<keyword evidence="3 5" id="KW-0285">Flavoprotein</keyword>
<dbReference type="PANTHER" id="PTHR43884">
    <property type="entry name" value="ACYL-COA DEHYDROGENASE"/>
    <property type="match status" value="1"/>
</dbReference>
<reference evidence="9 10" key="1">
    <citation type="submission" date="2021-08" db="EMBL/GenBank/DDBJ databases">
        <title>Comparative Genomics Analysis of the Genus Qipengyuania Reveals Extensive Genetic Diversity and Metabolic Versatility, Including the Description of Fifteen Novel Species.</title>
        <authorList>
            <person name="Liu Y."/>
        </authorList>
    </citation>
    <scope>NUCLEOTIDE SEQUENCE [LARGE SCALE GENOMIC DNA]</scope>
    <source>
        <strain evidence="9 10">YG27</strain>
    </source>
</reference>
<comment type="cofactor">
    <cofactor evidence="1 5">
        <name>FAD</name>
        <dbReference type="ChEBI" id="CHEBI:57692"/>
    </cofactor>
</comment>
<name>A0ABS7JXE0_9SPHN</name>
<keyword evidence="10" id="KW-1185">Reference proteome</keyword>
<dbReference type="CDD" id="cd00567">
    <property type="entry name" value="ACAD"/>
    <property type="match status" value="1"/>
</dbReference>
<sequence length="366" mass="38260">MDFGLTEGDSGVVARATGFARQFSETGGTPSWDQWGDGGWTGLCLPGEFGGGGYPALASVLAFEALGRGGIDRGALFALGAHLFGCSMAVANHGLAEQKAAWLPRLASGAAVGALAFSEASGGSDLDACGSELVAEGTGYRLSGAKTCVTNGSIADLFVVLARSREQRSPFAYSMVLLPRDTPGLSVTPIEGVRGLAATAPAEVVFDDCPVAESDLLRRGDLGMAQMLDIMRWERSCILAGSLGALQADFERVMRHLSERGRHQATDHALARIRTRIEAARWLMLQAAWRLDQSGSDLLQPSMSKLFVSEAIAECTGELRRLVAGAAWRGELGLADALDDALALLSASGTSEVQLNTIASQIGSGL</sequence>
<dbReference type="InterPro" id="IPR046373">
    <property type="entry name" value="Acyl-CoA_Oxase/DH_mid-dom_sf"/>
</dbReference>
<proteinExistence type="inferred from homology"/>
<comment type="caution">
    <text evidence="9">The sequence shown here is derived from an EMBL/GenBank/DDBJ whole genome shotgun (WGS) entry which is preliminary data.</text>
</comment>
<evidence type="ECO:0000256" key="5">
    <source>
        <dbReference type="RuleBase" id="RU362125"/>
    </source>
</evidence>
<dbReference type="SUPFAM" id="SSF56645">
    <property type="entry name" value="Acyl-CoA dehydrogenase NM domain-like"/>
    <property type="match status" value="1"/>
</dbReference>
<dbReference type="InterPro" id="IPR037069">
    <property type="entry name" value="AcylCoA_DH/ox_N_sf"/>
</dbReference>
<dbReference type="Gene3D" id="2.40.110.10">
    <property type="entry name" value="Butyryl-CoA Dehydrogenase, subunit A, domain 2"/>
    <property type="match status" value="1"/>
</dbReference>
<dbReference type="RefSeq" id="WP_221603471.1">
    <property type="nucleotide sequence ID" value="NZ_JAIGNU010000002.1"/>
</dbReference>
<evidence type="ECO:0000313" key="10">
    <source>
        <dbReference type="Proteomes" id="UP000782554"/>
    </source>
</evidence>
<keyword evidence="5" id="KW-0560">Oxidoreductase</keyword>
<dbReference type="Pfam" id="PF02770">
    <property type="entry name" value="Acyl-CoA_dh_M"/>
    <property type="match status" value="1"/>
</dbReference>
<dbReference type="Pfam" id="PF00441">
    <property type="entry name" value="Acyl-CoA_dh_1"/>
    <property type="match status" value="1"/>
</dbReference>